<dbReference type="InterPro" id="IPR011330">
    <property type="entry name" value="Glyco_hydro/deAcase_b/a-brl"/>
</dbReference>
<dbReference type="InterPro" id="IPR006837">
    <property type="entry name" value="Divergent_DAC"/>
</dbReference>
<dbReference type="CDD" id="cd10936">
    <property type="entry name" value="CE4_DAC2"/>
    <property type="match status" value="1"/>
</dbReference>
<keyword evidence="2" id="KW-1185">Reference proteome</keyword>
<sequence>MANPQIMLIMDDIGYRHTDRAALALPTEVIFSILPATPLSEELAIKANAQGRDVMLHLPMEALNGKALGPQGLQVGMYPSTISKTFSQAMANVPFAIGVNNHMGSRLTQEVAPMLALMQEIKARELFFVDSRTTVNSVAEQVAKEMGLPVVSRNVFIDHTLTIEAMDKALQRLVSLAKRRGFAVGIAHPHPITVQFLMDALPVLSKQGIQLVSAQQYFKPATRMLAVKPQLPDHSTAPQ</sequence>
<dbReference type="SUPFAM" id="SSF88713">
    <property type="entry name" value="Glycoside hydrolase/deacetylase"/>
    <property type="match status" value="1"/>
</dbReference>
<dbReference type="PANTHER" id="PTHR30105">
    <property type="entry name" value="UNCHARACTERIZED YIBQ-RELATED"/>
    <property type="match status" value="1"/>
</dbReference>
<protein>
    <submittedName>
        <fullName evidence="1">Divergent polysaccharide deacetylase family protein</fullName>
    </submittedName>
</protein>
<gene>
    <name evidence="1" type="ORF">OPS25_00165</name>
</gene>
<dbReference type="RefSeq" id="WP_265615619.1">
    <property type="nucleotide sequence ID" value="NZ_JAPFRD010000001.1"/>
</dbReference>
<reference evidence="1" key="1">
    <citation type="submission" date="2022-11" db="EMBL/GenBank/DDBJ databases">
        <title>Alteromonas sp. nov., isolated from sea water of the Qingdao.</title>
        <authorList>
            <person name="Wang Q."/>
        </authorList>
    </citation>
    <scope>NUCLEOTIDE SEQUENCE</scope>
    <source>
        <strain evidence="1">ASW11-7</strain>
    </source>
</reference>
<dbReference type="Gene3D" id="3.20.20.370">
    <property type="entry name" value="Glycoside hydrolase/deacetylase"/>
    <property type="match status" value="1"/>
</dbReference>
<dbReference type="EMBL" id="JAPFRD010000001">
    <property type="protein sequence ID" value="MCW8106914.1"/>
    <property type="molecule type" value="Genomic_DNA"/>
</dbReference>
<accession>A0ABT3P2D0</accession>
<evidence type="ECO:0000313" key="1">
    <source>
        <dbReference type="EMBL" id="MCW8106914.1"/>
    </source>
</evidence>
<comment type="caution">
    <text evidence="1">The sequence shown here is derived from an EMBL/GenBank/DDBJ whole genome shotgun (WGS) entry which is preliminary data.</text>
</comment>
<name>A0ABT3P2D0_9ALTE</name>
<dbReference type="PANTHER" id="PTHR30105:SF2">
    <property type="entry name" value="DIVERGENT POLYSACCHARIDE DEACETYLASE SUPERFAMILY"/>
    <property type="match status" value="1"/>
</dbReference>
<evidence type="ECO:0000313" key="2">
    <source>
        <dbReference type="Proteomes" id="UP001142810"/>
    </source>
</evidence>
<organism evidence="1 2">
    <name type="scientific">Alteromonas aquimaris</name>
    <dbReference type="NCBI Taxonomy" id="2998417"/>
    <lineage>
        <taxon>Bacteria</taxon>
        <taxon>Pseudomonadati</taxon>
        <taxon>Pseudomonadota</taxon>
        <taxon>Gammaproteobacteria</taxon>
        <taxon>Alteromonadales</taxon>
        <taxon>Alteromonadaceae</taxon>
        <taxon>Alteromonas/Salinimonas group</taxon>
        <taxon>Alteromonas</taxon>
    </lineage>
</organism>
<dbReference type="Pfam" id="PF04748">
    <property type="entry name" value="Polysacc_deac_2"/>
    <property type="match status" value="1"/>
</dbReference>
<dbReference type="Proteomes" id="UP001142810">
    <property type="component" value="Unassembled WGS sequence"/>
</dbReference>
<proteinExistence type="predicted"/>